<evidence type="ECO:0000313" key="2">
    <source>
        <dbReference type="EMBL" id="GBP19796.1"/>
    </source>
</evidence>
<accession>A0A4C1U1T9</accession>
<keyword evidence="3" id="KW-1185">Reference proteome</keyword>
<organism evidence="2 3">
    <name type="scientific">Eumeta variegata</name>
    <name type="common">Bagworm moth</name>
    <name type="synonym">Eumeta japonica</name>
    <dbReference type="NCBI Taxonomy" id="151549"/>
    <lineage>
        <taxon>Eukaryota</taxon>
        <taxon>Metazoa</taxon>
        <taxon>Ecdysozoa</taxon>
        <taxon>Arthropoda</taxon>
        <taxon>Hexapoda</taxon>
        <taxon>Insecta</taxon>
        <taxon>Pterygota</taxon>
        <taxon>Neoptera</taxon>
        <taxon>Endopterygota</taxon>
        <taxon>Lepidoptera</taxon>
        <taxon>Glossata</taxon>
        <taxon>Ditrysia</taxon>
        <taxon>Tineoidea</taxon>
        <taxon>Psychidae</taxon>
        <taxon>Oiketicinae</taxon>
        <taxon>Eumeta</taxon>
    </lineage>
</organism>
<dbReference type="EMBL" id="BGZK01000111">
    <property type="protein sequence ID" value="GBP19796.1"/>
    <property type="molecule type" value="Genomic_DNA"/>
</dbReference>
<protein>
    <submittedName>
        <fullName evidence="2">Uncharacterized protein</fullName>
    </submittedName>
</protein>
<dbReference type="AlphaFoldDB" id="A0A4C1U1T9"/>
<feature type="compositionally biased region" description="Basic residues" evidence="1">
    <location>
        <begin position="56"/>
        <end position="78"/>
    </location>
</feature>
<proteinExistence type="predicted"/>
<reference evidence="2 3" key="1">
    <citation type="journal article" date="2019" name="Commun. Biol.">
        <title>The bagworm genome reveals a unique fibroin gene that provides high tensile strength.</title>
        <authorList>
            <person name="Kono N."/>
            <person name="Nakamura H."/>
            <person name="Ohtoshi R."/>
            <person name="Tomita M."/>
            <person name="Numata K."/>
            <person name="Arakawa K."/>
        </authorList>
    </citation>
    <scope>NUCLEOTIDE SEQUENCE [LARGE SCALE GENOMIC DNA]</scope>
</reference>
<name>A0A4C1U1T9_EUMVA</name>
<sequence>MPVSRILSWAEPAVPVIRGLVRLDSLIDAKSLPEESAGRRGPASGEESVKNCRSSRSFRWRGRAGARRRAPARPRAACRTHLGPT</sequence>
<dbReference type="Proteomes" id="UP000299102">
    <property type="component" value="Unassembled WGS sequence"/>
</dbReference>
<evidence type="ECO:0000256" key="1">
    <source>
        <dbReference type="SAM" id="MobiDB-lite"/>
    </source>
</evidence>
<comment type="caution">
    <text evidence="2">The sequence shown here is derived from an EMBL/GenBank/DDBJ whole genome shotgun (WGS) entry which is preliminary data.</text>
</comment>
<feature type="region of interest" description="Disordered" evidence="1">
    <location>
        <begin position="31"/>
        <end position="85"/>
    </location>
</feature>
<gene>
    <name evidence="2" type="ORF">EVAR_8958_1</name>
</gene>
<evidence type="ECO:0000313" key="3">
    <source>
        <dbReference type="Proteomes" id="UP000299102"/>
    </source>
</evidence>